<dbReference type="GO" id="GO:0016887">
    <property type="term" value="F:ATP hydrolysis activity"/>
    <property type="evidence" value="ECO:0007669"/>
    <property type="project" value="InterPro"/>
</dbReference>
<name>A0A271IYJ0_9BACT</name>
<dbReference type="RefSeq" id="WP_095509973.1">
    <property type="nucleotide sequence ID" value="NZ_MQWD01000001.1"/>
</dbReference>
<evidence type="ECO:0000313" key="6">
    <source>
        <dbReference type="Proteomes" id="UP000216339"/>
    </source>
</evidence>
<dbReference type="OrthoDB" id="9782239at2"/>
<proteinExistence type="predicted"/>
<keyword evidence="1" id="KW-0813">Transport</keyword>
<dbReference type="InterPro" id="IPR027417">
    <property type="entry name" value="P-loop_NTPase"/>
</dbReference>
<dbReference type="EMBL" id="MQWD01000001">
    <property type="protein sequence ID" value="PAP76321.1"/>
    <property type="molecule type" value="Genomic_DNA"/>
</dbReference>
<dbReference type="InterPro" id="IPR003593">
    <property type="entry name" value="AAA+_ATPase"/>
</dbReference>
<dbReference type="Gene3D" id="3.40.50.300">
    <property type="entry name" value="P-loop containing nucleotide triphosphate hydrolases"/>
    <property type="match status" value="1"/>
</dbReference>
<dbReference type="SUPFAM" id="SSF52540">
    <property type="entry name" value="P-loop containing nucleoside triphosphate hydrolases"/>
    <property type="match status" value="1"/>
</dbReference>
<evidence type="ECO:0000256" key="2">
    <source>
        <dbReference type="ARBA" id="ARBA00022741"/>
    </source>
</evidence>
<dbReference type="PROSITE" id="PS50893">
    <property type="entry name" value="ABC_TRANSPORTER_2"/>
    <property type="match status" value="1"/>
</dbReference>
<dbReference type="PANTHER" id="PTHR42781">
    <property type="entry name" value="SPERMIDINE/PUTRESCINE IMPORT ATP-BINDING PROTEIN POTA"/>
    <property type="match status" value="1"/>
</dbReference>
<evidence type="ECO:0000256" key="1">
    <source>
        <dbReference type="ARBA" id="ARBA00022448"/>
    </source>
</evidence>
<sequence length="243" mass="25776">MIRLRGVAKRYGAAVALHPTDLDVARGETVALLGTSGGGKSTLVRSVLRLIVPDAGTVTVDGTEVTAATVGAVRRRAGYVIQGGGLFPHLTGRENAALVPRHLGWDAARLGGRLEELAELVRLDRALLDRFPAELSGGQRQRVALLRALVLGPDLLLLDEPLGALDPVTREALQSDLRRLITDLGATVLLVTHDLREAAVLADRVGVMDGGRIVQRGTLSEIADAPATPFVEAFVEAQRYALP</sequence>
<dbReference type="InterPro" id="IPR003439">
    <property type="entry name" value="ABC_transporter-like_ATP-bd"/>
</dbReference>
<dbReference type="Proteomes" id="UP000216339">
    <property type="component" value="Unassembled WGS sequence"/>
</dbReference>
<feature type="domain" description="ABC transporter" evidence="4">
    <location>
        <begin position="2"/>
        <end position="235"/>
    </location>
</feature>
<gene>
    <name evidence="5" type="ORF">BSZ37_07620</name>
</gene>
<dbReference type="AlphaFoldDB" id="A0A271IYJ0"/>
<evidence type="ECO:0000256" key="3">
    <source>
        <dbReference type="ARBA" id="ARBA00022840"/>
    </source>
</evidence>
<dbReference type="GO" id="GO:0015697">
    <property type="term" value="P:quaternary ammonium group transport"/>
    <property type="evidence" value="ECO:0007669"/>
    <property type="project" value="UniProtKB-ARBA"/>
</dbReference>
<dbReference type="PROSITE" id="PS00211">
    <property type="entry name" value="ABC_TRANSPORTER_1"/>
    <property type="match status" value="1"/>
</dbReference>
<evidence type="ECO:0000313" key="5">
    <source>
        <dbReference type="EMBL" id="PAP76321.1"/>
    </source>
</evidence>
<reference evidence="5 6" key="1">
    <citation type="submission" date="2016-11" db="EMBL/GenBank/DDBJ databases">
        <title>Study of marine rhodopsin-containing bacteria.</title>
        <authorList>
            <person name="Yoshizawa S."/>
            <person name="Kumagai Y."/>
            <person name="Kogure K."/>
        </authorList>
    </citation>
    <scope>NUCLEOTIDE SEQUENCE [LARGE SCALE GENOMIC DNA]</scope>
    <source>
        <strain evidence="5 6">SAORIC-28</strain>
    </source>
</reference>
<dbReference type="Pfam" id="PF00005">
    <property type="entry name" value="ABC_tran"/>
    <property type="match status" value="1"/>
</dbReference>
<comment type="caution">
    <text evidence="5">The sequence shown here is derived from an EMBL/GenBank/DDBJ whole genome shotgun (WGS) entry which is preliminary data.</text>
</comment>
<dbReference type="FunFam" id="3.40.50.300:FF:000425">
    <property type="entry name" value="Probable ABC transporter, ATP-binding subunit"/>
    <property type="match status" value="1"/>
</dbReference>
<evidence type="ECO:0000259" key="4">
    <source>
        <dbReference type="PROSITE" id="PS50893"/>
    </source>
</evidence>
<keyword evidence="3 5" id="KW-0067">ATP-binding</keyword>
<dbReference type="GO" id="GO:0005524">
    <property type="term" value="F:ATP binding"/>
    <property type="evidence" value="ECO:0007669"/>
    <property type="project" value="UniProtKB-KW"/>
</dbReference>
<dbReference type="PANTHER" id="PTHR42781:SF4">
    <property type="entry name" value="SPERMIDINE_PUTRESCINE IMPORT ATP-BINDING PROTEIN POTA"/>
    <property type="match status" value="1"/>
</dbReference>
<dbReference type="InterPro" id="IPR017871">
    <property type="entry name" value="ABC_transporter-like_CS"/>
</dbReference>
<dbReference type="InterPro" id="IPR050093">
    <property type="entry name" value="ABC_SmlMolc_Importer"/>
</dbReference>
<protein>
    <submittedName>
        <fullName evidence="5">ABC transporter ATP-binding protein</fullName>
    </submittedName>
</protein>
<dbReference type="SMART" id="SM00382">
    <property type="entry name" value="AAA"/>
    <property type="match status" value="1"/>
</dbReference>
<organism evidence="5 6">
    <name type="scientific">Rubrivirga marina</name>
    <dbReference type="NCBI Taxonomy" id="1196024"/>
    <lineage>
        <taxon>Bacteria</taxon>
        <taxon>Pseudomonadati</taxon>
        <taxon>Rhodothermota</taxon>
        <taxon>Rhodothermia</taxon>
        <taxon>Rhodothermales</taxon>
        <taxon>Rubricoccaceae</taxon>
        <taxon>Rubrivirga</taxon>
    </lineage>
</organism>
<accession>A0A271IYJ0</accession>
<keyword evidence="2" id="KW-0547">Nucleotide-binding</keyword>
<keyword evidence="6" id="KW-1185">Reference proteome</keyword>